<protein>
    <submittedName>
        <fullName evidence="1">Uncharacterized protein</fullName>
    </submittedName>
</protein>
<sequence length="69" mass="8073">MYLLHELVVICIGIRCKAHAYACQYDEDFPVMMDDELRKALLWHGESLTKELGEESNEKNSSLSVEKRW</sequence>
<evidence type="ECO:0000313" key="2">
    <source>
        <dbReference type="Proteomes" id="UP000320231"/>
    </source>
</evidence>
<dbReference type="AlphaFoldDB" id="A0A455TZT5"/>
<dbReference type="KEGG" id="hsr:HSBAA_01410"/>
<reference evidence="1 2" key="1">
    <citation type="journal article" date="2019" name="Microbiol. Resour. Announc.">
        <title>Complete Genome Sequence of Halomonas sulfidaeris Strain Esulfide1 Isolated from a Metal Sulfide Rock at a Depth of 2,200 Meters, Obtained Using Nanopore Sequencing.</title>
        <authorList>
            <person name="Saito M."/>
            <person name="Nishigata A."/>
            <person name="Galipon J."/>
            <person name="Arakawa K."/>
        </authorList>
    </citation>
    <scope>NUCLEOTIDE SEQUENCE [LARGE SCALE GENOMIC DNA]</scope>
    <source>
        <strain evidence="1 2">ATCC BAA-803</strain>
    </source>
</reference>
<name>A0A455TZT5_9GAMM</name>
<dbReference type="Proteomes" id="UP000320231">
    <property type="component" value="Chromosome"/>
</dbReference>
<dbReference type="EMBL" id="AP019514">
    <property type="protein sequence ID" value="BBI58835.1"/>
    <property type="molecule type" value="Genomic_DNA"/>
</dbReference>
<organism evidence="1 2">
    <name type="scientific">Vreelandella sulfidaeris</name>
    <dbReference type="NCBI Taxonomy" id="115553"/>
    <lineage>
        <taxon>Bacteria</taxon>
        <taxon>Pseudomonadati</taxon>
        <taxon>Pseudomonadota</taxon>
        <taxon>Gammaproteobacteria</taxon>
        <taxon>Oceanospirillales</taxon>
        <taxon>Halomonadaceae</taxon>
        <taxon>Vreelandella</taxon>
    </lineage>
</organism>
<gene>
    <name evidence="1" type="ORF">HSBAA_01410</name>
</gene>
<proteinExistence type="predicted"/>
<accession>A0A455TZT5</accession>
<evidence type="ECO:0000313" key="1">
    <source>
        <dbReference type="EMBL" id="BBI58835.1"/>
    </source>
</evidence>